<protein>
    <submittedName>
        <fullName evidence="6">Unannotated protein</fullName>
    </submittedName>
</protein>
<dbReference type="PROSITE" id="PS00723">
    <property type="entry name" value="POLYPRENYL_SYNTHASE_1"/>
    <property type="match status" value="1"/>
</dbReference>
<dbReference type="GO" id="GO:0046872">
    <property type="term" value="F:metal ion binding"/>
    <property type="evidence" value="ECO:0007669"/>
    <property type="project" value="UniProtKB-KW"/>
</dbReference>
<dbReference type="Gene3D" id="1.10.600.10">
    <property type="entry name" value="Farnesyl Diphosphate Synthase"/>
    <property type="match status" value="1"/>
</dbReference>
<accession>A0A6J6KBE4</accession>
<keyword evidence="5" id="KW-0460">Magnesium</keyword>
<dbReference type="InterPro" id="IPR008949">
    <property type="entry name" value="Isoprenoid_synthase_dom_sf"/>
</dbReference>
<evidence type="ECO:0000256" key="4">
    <source>
        <dbReference type="ARBA" id="ARBA00022723"/>
    </source>
</evidence>
<dbReference type="GO" id="GO:0004659">
    <property type="term" value="F:prenyltransferase activity"/>
    <property type="evidence" value="ECO:0007669"/>
    <property type="project" value="InterPro"/>
</dbReference>
<dbReference type="InterPro" id="IPR000092">
    <property type="entry name" value="Polyprenyl_synt"/>
</dbReference>
<comment type="cofactor">
    <cofactor evidence="1">
        <name>Mg(2+)</name>
        <dbReference type="ChEBI" id="CHEBI:18420"/>
    </cofactor>
</comment>
<keyword evidence="3" id="KW-0808">Transferase</keyword>
<dbReference type="Pfam" id="PF00348">
    <property type="entry name" value="polyprenyl_synt"/>
    <property type="match status" value="1"/>
</dbReference>
<dbReference type="SUPFAM" id="SSF48576">
    <property type="entry name" value="Terpenoid synthases"/>
    <property type="match status" value="1"/>
</dbReference>
<dbReference type="CDD" id="cd00685">
    <property type="entry name" value="Trans_IPPS_HT"/>
    <property type="match status" value="1"/>
</dbReference>
<dbReference type="GO" id="GO:0008299">
    <property type="term" value="P:isoprenoid biosynthetic process"/>
    <property type="evidence" value="ECO:0007669"/>
    <property type="project" value="InterPro"/>
</dbReference>
<dbReference type="PROSITE" id="PS00444">
    <property type="entry name" value="POLYPRENYL_SYNTHASE_2"/>
    <property type="match status" value="1"/>
</dbReference>
<organism evidence="6">
    <name type="scientific">freshwater metagenome</name>
    <dbReference type="NCBI Taxonomy" id="449393"/>
    <lineage>
        <taxon>unclassified sequences</taxon>
        <taxon>metagenomes</taxon>
        <taxon>ecological metagenomes</taxon>
    </lineage>
</organism>
<gene>
    <name evidence="6" type="ORF">UFOPK2162_00820</name>
</gene>
<dbReference type="AlphaFoldDB" id="A0A6J6KBE4"/>
<reference evidence="6" key="1">
    <citation type="submission" date="2020-05" db="EMBL/GenBank/DDBJ databases">
        <authorList>
            <person name="Chiriac C."/>
            <person name="Salcher M."/>
            <person name="Ghai R."/>
            <person name="Kavagutti S V."/>
        </authorList>
    </citation>
    <scope>NUCLEOTIDE SEQUENCE</scope>
</reference>
<sequence length="380" mass="41026">MSTSAFQVASPRGQGTVALVNSQVMDELVFVREQVQAALAAYLAEARSHLTTIGSQLAPVCDGLEEFILDGGKRLRPLFAYAGHVAAGKTVGPNEIKAFASLEFLQACALIHDDLMDASDTRRGKPAMHRRFENLHQEQALAGLSEQFGAAAAILLGDLALVQSDHMLHTSGISSHQLLDALSVHDEMRIELMAGQYLDVREAGEKSYNVERSLRIARFKSGKYSIERPLHLGAAIAERDASVRQPLMWRLSEYGLPLGEAFQLRDDLLGIFGDPAVTGKPAGDDLREGKRTVLMAMAMERTSDAGRSELTDNLGKADLSLPTIEKLRGIILESGAVESVEGLIEKLTFDALSASRSREIAPEAHELLAALAASATARKS</sequence>
<evidence type="ECO:0000256" key="3">
    <source>
        <dbReference type="ARBA" id="ARBA00022679"/>
    </source>
</evidence>
<name>A0A6J6KBE4_9ZZZZ</name>
<evidence type="ECO:0000256" key="1">
    <source>
        <dbReference type="ARBA" id="ARBA00001946"/>
    </source>
</evidence>
<dbReference type="InterPro" id="IPR033749">
    <property type="entry name" value="Polyprenyl_synt_CS"/>
</dbReference>
<proteinExistence type="inferred from homology"/>
<evidence type="ECO:0000313" key="6">
    <source>
        <dbReference type="EMBL" id="CAB4647100.1"/>
    </source>
</evidence>
<dbReference type="PANTHER" id="PTHR12001:SF85">
    <property type="entry name" value="SHORT CHAIN ISOPRENYL DIPHOSPHATE SYNTHASE"/>
    <property type="match status" value="1"/>
</dbReference>
<keyword evidence="4" id="KW-0479">Metal-binding</keyword>
<dbReference type="SFLD" id="SFLDS00005">
    <property type="entry name" value="Isoprenoid_Synthase_Type_I"/>
    <property type="match status" value="1"/>
</dbReference>
<dbReference type="EMBL" id="CAEZVZ010000112">
    <property type="protein sequence ID" value="CAB4647100.1"/>
    <property type="molecule type" value="Genomic_DNA"/>
</dbReference>
<evidence type="ECO:0000256" key="2">
    <source>
        <dbReference type="ARBA" id="ARBA00006706"/>
    </source>
</evidence>
<dbReference type="PANTHER" id="PTHR12001">
    <property type="entry name" value="GERANYLGERANYL PYROPHOSPHATE SYNTHASE"/>
    <property type="match status" value="1"/>
</dbReference>
<evidence type="ECO:0000256" key="5">
    <source>
        <dbReference type="ARBA" id="ARBA00022842"/>
    </source>
</evidence>
<comment type="similarity">
    <text evidence="2">Belongs to the FPP/GGPP synthase family.</text>
</comment>